<evidence type="ECO:0000256" key="2">
    <source>
        <dbReference type="SAM" id="Phobius"/>
    </source>
</evidence>
<feature type="compositionally biased region" description="Pro residues" evidence="1">
    <location>
        <begin position="234"/>
        <end position="243"/>
    </location>
</feature>
<feature type="region of interest" description="Disordered" evidence="1">
    <location>
        <begin position="54"/>
        <end position="265"/>
    </location>
</feature>
<proteinExistence type="predicted"/>
<feature type="compositionally biased region" description="Pro residues" evidence="1">
    <location>
        <begin position="100"/>
        <end position="110"/>
    </location>
</feature>
<gene>
    <name evidence="3" type="ORF">DT23_17370</name>
</gene>
<feature type="transmembrane region" description="Helical" evidence="2">
    <location>
        <begin position="7"/>
        <end position="30"/>
    </location>
</feature>
<comment type="caution">
    <text evidence="3">The sequence shown here is derived from an EMBL/GenBank/DDBJ whole genome shotgun (WGS) entry which is preliminary data.</text>
</comment>
<evidence type="ECO:0000313" key="3">
    <source>
        <dbReference type="EMBL" id="KEO56947.1"/>
    </source>
</evidence>
<feature type="compositionally biased region" description="Low complexity" evidence="1">
    <location>
        <begin position="201"/>
        <end position="215"/>
    </location>
</feature>
<dbReference type="eggNOG" id="COG5373">
    <property type="taxonomic scope" value="Bacteria"/>
</dbReference>
<dbReference type="RefSeq" id="WP_038132007.1">
    <property type="nucleotide sequence ID" value="NZ_AUNB01000045.1"/>
</dbReference>
<dbReference type="OrthoDB" id="7161229at2"/>
<protein>
    <recommendedName>
        <fullName evidence="5">Cell envelope biogenesis protein TolA</fullName>
    </recommendedName>
</protein>
<accession>A0A074K5T3</accession>
<feature type="compositionally biased region" description="Low complexity" evidence="1">
    <location>
        <begin position="244"/>
        <end position="263"/>
    </location>
</feature>
<organism evidence="3 4">
    <name type="scientific">Thioclava indica</name>
    <dbReference type="NCBI Taxonomy" id="1353528"/>
    <lineage>
        <taxon>Bacteria</taxon>
        <taxon>Pseudomonadati</taxon>
        <taxon>Pseudomonadota</taxon>
        <taxon>Alphaproteobacteria</taxon>
        <taxon>Rhodobacterales</taxon>
        <taxon>Paracoccaceae</taxon>
        <taxon>Thioclava</taxon>
    </lineage>
</organism>
<dbReference type="AlphaFoldDB" id="A0A074K5T3"/>
<feature type="compositionally biased region" description="Low complexity" evidence="1">
    <location>
        <begin position="67"/>
        <end position="94"/>
    </location>
</feature>
<dbReference type="SUPFAM" id="SSF74653">
    <property type="entry name" value="TolA/TonB C-terminal domain"/>
    <property type="match status" value="1"/>
</dbReference>
<keyword evidence="2" id="KW-0812">Transmembrane</keyword>
<feature type="compositionally biased region" description="Basic and acidic residues" evidence="1">
    <location>
        <begin position="187"/>
        <end position="200"/>
    </location>
</feature>
<dbReference type="STRING" id="1353528.DT23_17370"/>
<dbReference type="EMBL" id="AUNB01000045">
    <property type="protein sequence ID" value="KEO56947.1"/>
    <property type="molecule type" value="Genomic_DNA"/>
</dbReference>
<reference evidence="3 4" key="1">
    <citation type="journal article" date="2015" name="Antonie Van Leeuwenhoek">
        <title>Thioclava indica sp. nov., isolated from surface seawater of the Indian Ocean.</title>
        <authorList>
            <person name="Liu Y."/>
            <person name="Lai Q."/>
            <person name="Du J."/>
            <person name="Xu H."/>
            <person name="Jiang L."/>
            <person name="Shao Z."/>
        </authorList>
    </citation>
    <scope>NUCLEOTIDE SEQUENCE [LARGE SCALE GENOMIC DNA]</scope>
    <source>
        <strain evidence="3 4">DT23-4</strain>
    </source>
</reference>
<name>A0A074K5T3_9RHOB</name>
<evidence type="ECO:0000313" key="4">
    <source>
        <dbReference type="Proteomes" id="UP000027471"/>
    </source>
</evidence>
<keyword evidence="2" id="KW-1133">Transmembrane helix</keyword>
<dbReference type="Proteomes" id="UP000027471">
    <property type="component" value="Unassembled WGS sequence"/>
</dbReference>
<evidence type="ECO:0000256" key="1">
    <source>
        <dbReference type="SAM" id="MobiDB-lite"/>
    </source>
</evidence>
<dbReference type="Gene3D" id="3.30.1150.10">
    <property type="match status" value="1"/>
</dbReference>
<sequence length="397" mass="40733">MNRADKIGYGVSGALHAGVILWAVVGGSWFQPKPSEPTVISQVAVMSEQDFNTMMASAPKDAPQPKPDQQAPTAPATPDATTPPETPAPDAQATSEPTPKALPDPAPQPDTQPDVSALTEPPAPTDVAEAPPVMAPPVEVPSETLAPVISPRPKPKDVPRVAPEAAPAPPPEAKVSEQAEPQETPDAEAKPDQVVEKPKEAAAPPEATTEIVTEATKTDDKPESSAPLSSPRPANKPKPPAPAPAKTETAAAKPAAPTAPARTDNSAVNDALAAALGGEGTGGNGQAAVGPPITAGEKDALIVDVKQCWNVGALSSDALRTTVTLSVNMRPDGHPDIGSIKLVGSSGGTGAAVDQAFEAGKRAIVRCGADGFPLPADKYERWKTIEIDFNPDKMRMK</sequence>
<keyword evidence="4" id="KW-1185">Reference proteome</keyword>
<keyword evidence="2" id="KW-0472">Membrane</keyword>
<evidence type="ECO:0008006" key="5">
    <source>
        <dbReference type="Google" id="ProtNLM"/>
    </source>
</evidence>